<keyword evidence="5 9" id="KW-0676">Redox-active center</keyword>
<dbReference type="AlphaFoldDB" id="A0A9E6MPV1"/>
<dbReference type="SUPFAM" id="SSF52833">
    <property type="entry name" value="Thioredoxin-like"/>
    <property type="match status" value="1"/>
</dbReference>
<evidence type="ECO:0000256" key="2">
    <source>
        <dbReference type="ARBA" id="ARBA00022448"/>
    </source>
</evidence>
<keyword evidence="13" id="KW-1185">Reference proteome</keyword>
<dbReference type="PANTHER" id="PTHR45663:SF11">
    <property type="entry name" value="GEO12009P1"/>
    <property type="match status" value="1"/>
</dbReference>
<evidence type="ECO:0000256" key="1">
    <source>
        <dbReference type="ARBA" id="ARBA00008987"/>
    </source>
</evidence>
<evidence type="ECO:0000256" key="7">
    <source>
        <dbReference type="PIRNR" id="PIRNR000077"/>
    </source>
</evidence>
<reference evidence="11 13" key="1">
    <citation type="submission" date="2019-11" db="EMBL/GenBank/DDBJ databases">
        <title>Eggerthellaceae novel genus isolated from the rectal contents of marmort.</title>
        <authorList>
            <person name="Zhang G."/>
        </authorList>
    </citation>
    <scope>NUCLEOTIDE SEQUENCE [LARGE SCALE GENOMIC DNA]</scope>
    <source>
        <strain evidence="11">Zg-886</strain>
        <strain evidence="13">zg-886</strain>
    </source>
</reference>
<keyword evidence="4 9" id="KW-1015">Disulfide bond</keyword>
<gene>
    <name evidence="12" type="primary">trxA</name>
    <name evidence="11" type="ORF">GMI68_06925</name>
    <name evidence="12" type="ORF">J7S26_05215</name>
</gene>
<evidence type="ECO:0000256" key="3">
    <source>
        <dbReference type="ARBA" id="ARBA00022982"/>
    </source>
</evidence>
<evidence type="ECO:0000313" key="11">
    <source>
        <dbReference type="EMBL" id="NHM14496.1"/>
    </source>
</evidence>
<dbReference type="PROSITE" id="PS00194">
    <property type="entry name" value="THIOREDOXIN_1"/>
    <property type="match status" value="1"/>
</dbReference>
<evidence type="ECO:0000256" key="5">
    <source>
        <dbReference type="ARBA" id="ARBA00023284"/>
    </source>
</evidence>
<dbReference type="EMBL" id="WPCR01000008">
    <property type="protein sequence ID" value="NHM14496.1"/>
    <property type="molecule type" value="Genomic_DNA"/>
</dbReference>
<dbReference type="PROSITE" id="PS51352">
    <property type="entry name" value="THIOREDOXIN_2"/>
    <property type="match status" value="1"/>
</dbReference>
<protein>
    <recommendedName>
        <fullName evidence="6 7">Thioredoxin</fullName>
    </recommendedName>
</protein>
<evidence type="ECO:0000256" key="8">
    <source>
        <dbReference type="PIRSR" id="PIRSR000077-1"/>
    </source>
</evidence>
<evidence type="ECO:0000256" key="4">
    <source>
        <dbReference type="ARBA" id="ARBA00023157"/>
    </source>
</evidence>
<dbReference type="InterPro" id="IPR036249">
    <property type="entry name" value="Thioredoxin-like_sf"/>
</dbReference>
<evidence type="ECO:0000313" key="14">
    <source>
        <dbReference type="Proteomes" id="UP000671910"/>
    </source>
</evidence>
<dbReference type="CDD" id="cd02947">
    <property type="entry name" value="TRX_family"/>
    <property type="match status" value="1"/>
</dbReference>
<evidence type="ECO:0000259" key="10">
    <source>
        <dbReference type="PROSITE" id="PS51352"/>
    </source>
</evidence>
<evidence type="ECO:0000313" key="13">
    <source>
        <dbReference type="Proteomes" id="UP000636394"/>
    </source>
</evidence>
<dbReference type="PRINTS" id="PR00421">
    <property type="entry name" value="THIOREDOXIN"/>
</dbReference>
<feature type="active site" description="Nucleophile" evidence="8">
    <location>
        <position position="33"/>
    </location>
</feature>
<dbReference type="GO" id="GO:0045454">
    <property type="term" value="P:cell redox homeostasis"/>
    <property type="evidence" value="ECO:0007669"/>
    <property type="project" value="TreeGrafter"/>
</dbReference>
<dbReference type="PANTHER" id="PTHR45663">
    <property type="entry name" value="GEO12009P1"/>
    <property type="match status" value="1"/>
</dbReference>
<dbReference type="Proteomes" id="UP000671910">
    <property type="component" value="Chromosome"/>
</dbReference>
<dbReference type="Gene3D" id="3.40.30.10">
    <property type="entry name" value="Glutaredoxin"/>
    <property type="match status" value="1"/>
</dbReference>
<keyword evidence="3" id="KW-0249">Electron transport</keyword>
<dbReference type="GO" id="GO:0015035">
    <property type="term" value="F:protein-disulfide reductase activity"/>
    <property type="evidence" value="ECO:0007669"/>
    <property type="project" value="UniProtKB-UniRule"/>
</dbReference>
<name>A0A9E6MPV1_9ACTN</name>
<comment type="similarity">
    <text evidence="1 7">Belongs to the thioredoxin family.</text>
</comment>
<evidence type="ECO:0000256" key="9">
    <source>
        <dbReference type="PIRSR" id="PIRSR000077-4"/>
    </source>
</evidence>
<feature type="domain" description="Thioredoxin" evidence="10">
    <location>
        <begin position="1"/>
        <end position="102"/>
    </location>
</feature>
<dbReference type="Proteomes" id="UP000636394">
    <property type="component" value="Unassembled WGS sequence"/>
</dbReference>
<sequence>MSEIVSSADFQSKVLDCDQPVLVDFFATWCGPCKMIAPTLEEVAAEVEGRAKVCKVDIDQSRDVAARYGVMSVPTLIVFEGGQPARQVVGVQSKQALLSLLG</sequence>
<dbReference type="Pfam" id="PF00085">
    <property type="entry name" value="Thioredoxin"/>
    <property type="match status" value="1"/>
</dbReference>
<feature type="site" description="Deprotonates C-terminal active site Cys" evidence="8">
    <location>
        <position position="24"/>
    </location>
</feature>
<dbReference type="EMBL" id="CP072829">
    <property type="protein sequence ID" value="QTU83787.1"/>
    <property type="molecule type" value="Genomic_DNA"/>
</dbReference>
<keyword evidence="2" id="KW-0813">Transport</keyword>
<evidence type="ECO:0000256" key="6">
    <source>
        <dbReference type="NCBIfam" id="TIGR01068"/>
    </source>
</evidence>
<dbReference type="InterPro" id="IPR017937">
    <property type="entry name" value="Thioredoxin_CS"/>
</dbReference>
<dbReference type="GO" id="GO:0005829">
    <property type="term" value="C:cytosol"/>
    <property type="evidence" value="ECO:0007669"/>
    <property type="project" value="TreeGrafter"/>
</dbReference>
<dbReference type="InterPro" id="IPR013766">
    <property type="entry name" value="Thioredoxin_domain"/>
</dbReference>
<feature type="site" description="Contributes to redox potential value" evidence="8">
    <location>
        <position position="32"/>
    </location>
</feature>
<feature type="disulfide bond" description="Redox-active" evidence="9">
    <location>
        <begin position="30"/>
        <end position="33"/>
    </location>
</feature>
<feature type="active site" description="Nucleophile" evidence="8">
    <location>
        <position position="30"/>
    </location>
</feature>
<evidence type="ECO:0000313" key="12">
    <source>
        <dbReference type="EMBL" id="QTU83787.1"/>
    </source>
</evidence>
<organism evidence="12 14">
    <name type="scientific">Xiamenia xianingshaonis</name>
    <dbReference type="NCBI Taxonomy" id="2682776"/>
    <lineage>
        <taxon>Bacteria</taxon>
        <taxon>Bacillati</taxon>
        <taxon>Actinomycetota</taxon>
        <taxon>Coriobacteriia</taxon>
        <taxon>Eggerthellales</taxon>
        <taxon>Eggerthellaceae</taxon>
        <taxon>Xiamenia</taxon>
    </lineage>
</organism>
<proteinExistence type="inferred from homology"/>
<dbReference type="NCBIfam" id="TIGR01068">
    <property type="entry name" value="thioredoxin"/>
    <property type="match status" value="1"/>
</dbReference>
<dbReference type="InterPro" id="IPR005746">
    <property type="entry name" value="Thioredoxin"/>
</dbReference>
<accession>A0A9E6MPV1</accession>
<feature type="site" description="Contributes to redox potential value" evidence="8">
    <location>
        <position position="31"/>
    </location>
</feature>
<dbReference type="FunFam" id="3.40.30.10:FF:000001">
    <property type="entry name" value="Thioredoxin"/>
    <property type="match status" value="1"/>
</dbReference>
<dbReference type="PIRSF" id="PIRSF000077">
    <property type="entry name" value="Thioredoxin"/>
    <property type="match status" value="1"/>
</dbReference>
<dbReference type="RefSeq" id="WP_165058331.1">
    <property type="nucleotide sequence ID" value="NZ_CP072829.1"/>
</dbReference>
<dbReference type="KEGG" id="ebz:J7S26_05215"/>
<reference evidence="12" key="2">
    <citation type="submission" date="2021-04" db="EMBL/GenBank/DDBJ databases">
        <title>Novel species in family Eggerthellaceae.</title>
        <authorList>
            <person name="Zhang G."/>
        </authorList>
    </citation>
    <scope>NUCLEOTIDE SEQUENCE</scope>
    <source>
        <strain evidence="12">Zg-886</strain>
    </source>
</reference>